<protein>
    <submittedName>
        <fullName evidence="2">Uncharacterized protein</fullName>
    </submittedName>
</protein>
<evidence type="ECO:0000256" key="1">
    <source>
        <dbReference type="SAM" id="MobiDB-lite"/>
    </source>
</evidence>
<dbReference type="EMBL" id="NMUH01000407">
    <property type="protein sequence ID" value="MQL78577.1"/>
    <property type="molecule type" value="Genomic_DNA"/>
</dbReference>
<comment type="caution">
    <text evidence="2">The sequence shown here is derived from an EMBL/GenBank/DDBJ whole genome shotgun (WGS) entry which is preliminary data.</text>
</comment>
<organism evidence="2 3">
    <name type="scientific">Colocasia esculenta</name>
    <name type="common">Wild taro</name>
    <name type="synonym">Arum esculentum</name>
    <dbReference type="NCBI Taxonomy" id="4460"/>
    <lineage>
        <taxon>Eukaryota</taxon>
        <taxon>Viridiplantae</taxon>
        <taxon>Streptophyta</taxon>
        <taxon>Embryophyta</taxon>
        <taxon>Tracheophyta</taxon>
        <taxon>Spermatophyta</taxon>
        <taxon>Magnoliopsida</taxon>
        <taxon>Liliopsida</taxon>
        <taxon>Araceae</taxon>
        <taxon>Aroideae</taxon>
        <taxon>Colocasieae</taxon>
        <taxon>Colocasia</taxon>
    </lineage>
</organism>
<keyword evidence="3" id="KW-1185">Reference proteome</keyword>
<evidence type="ECO:0000313" key="3">
    <source>
        <dbReference type="Proteomes" id="UP000652761"/>
    </source>
</evidence>
<proteinExistence type="predicted"/>
<accession>A0A843U928</accession>
<dbReference type="AlphaFoldDB" id="A0A843U928"/>
<dbReference type="Proteomes" id="UP000652761">
    <property type="component" value="Unassembled WGS sequence"/>
</dbReference>
<gene>
    <name evidence="2" type="ORF">Taro_010995</name>
</gene>
<feature type="non-terminal residue" evidence="2">
    <location>
        <position position="148"/>
    </location>
</feature>
<sequence>MAQSKGRNVKKRSSSVDTSPGQVDTRDRSQRNMLTGLHLRSTLNQIKHLKEAEQVEADFCGEFRKILKIRLQSIVQELPEIKALHNSIFYKGVHLKRKAISTILIPFSLLSNSEIVHGLLHKSHEFTLAGLDPLLEDLSLVLFLASCL</sequence>
<evidence type="ECO:0000313" key="2">
    <source>
        <dbReference type="EMBL" id="MQL78577.1"/>
    </source>
</evidence>
<name>A0A843U928_COLES</name>
<reference evidence="2" key="1">
    <citation type="submission" date="2017-07" db="EMBL/GenBank/DDBJ databases">
        <title>Taro Niue Genome Assembly and Annotation.</title>
        <authorList>
            <person name="Atibalentja N."/>
            <person name="Keating K."/>
            <person name="Fields C.J."/>
        </authorList>
    </citation>
    <scope>NUCLEOTIDE SEQUENCE</scope>
    <source>
        <strain evidence="2">Niue_2</strain>
        <tissue evidence="2">Leaf</tissue>
    </source>
</reference>
<feature type="region of interest" description="Disordered" evidence="1">
    <location>
        <begin position="1"/>
        <end position="31"/>
    </location>
</feature>